<protein>
    <submittedName>
        <fullName evidence="7">Solute carrier family 10 member 6 (Sodium-dependent organic anion transporter)</fullName>
    </submittedName>
</protein>
<dbReference type="PANTHER" id="PTHR10361">
    <property type="entry name" value="SODIUM-BILE ACID COTRANSPORTER"/>
    <property type="match status" value="1"/>
</dbReference>
<dbReference type="InterPro" id="IPR004710">
    <property type="entry name" value="Bilac:Na_transpt"/>
</dbReference>
<comment type="similarity">
    <text evidence="2">Belongs to the bile acid:sodium symporter (BASS) (TC 2.A.28) family.</text>
</comment>
<feature type="transmembrane region" description="Helical" evidence="6">
    <location>
        <begin position="221"/>
        <end position="241"/>
    </location>
</feature>
<feature type="transmembrane region" description="Helical" evidence="6">
    <location>
        <begin position="87"/>
        <end position="109"/>
    </location>
</feature>
<evidence type="ECO:0000256" key="2">
    <source>
        <dbReference type="ARBA" id="ARBA00006528"/>
    </source>
</evidence>
<comment type="subcellular location">
    <subcellularLocation>
        <location evidence="1">Membrane</location>
        <topology evidence="1">Multi-pass membrane protein</topology>
    </subcellularLocation>
</comment>
<evidence type="ECO:0000256" key="6">
    <source>
        <dbReference type="SAM" id="Phobius"/>
    </source>
</evidence>
<dbReference type="EMBL" id="CAXAMM010006554">
    <property type="protein sequence ID" value="CAK9011450.1"/>
    <property type="molecule type" value="Genomic_DNA"/>
</dbReference>
<comment type="caution">
    <text evidence="7">The sequence shown here is derived from an EMBL/GenBank/DDBJ whole genome shotgun (WGS) entry which is preliminary data.</text>
</comment>
<dbReference type="InterPro" id="IPR002657">
    <property type="entry name" value="BilAc:Na_symport/Acr3"/>
</dbReference>
<dbReference type="Gene3D" id="1.20.1530.20">
    <property type="match status" value="1"/>
</dbReference>
<feature type="transmembrane region" description="Helical" evidence="6">
    <location>
        <begin position="193"/>
        <end position="212"/>
    </location>
</feature>
<feature type="transmembrane region" description="Helical" evidence="6">
    <location>
        <begin position="253"/>
        <end position="274"/>
    </location>
</feature>
<name>A0ABP0JAW6_9DINO</name>
<keyword evidence="5 6" id="KW-0472">Membrane</keyword>
<feature type="transmembrane region" description="Helical" evidence="6">
    <location>
        <begin position="144"/>
        <end position="170"/>
    </location>
</feature>
<reference evidence="7 8" key="1">
    <citation type="submission" date="2024-02" db="EMBL/GenBank/DDBJ databases">
        <authorList>
            <person name="Chen Y."/>
            <person name="Shah S."/>
            <person name="Dougan E. K."/>
            <person name="Thang M."/>
            <person name="Chan C."/>
        </authorList>
    </citation>
    <scope>NUCLEOTIDE SEQUENCE [LARGE SCALE GENOMIC DNA]</scope>
</reference>
<dbReference type="PANTHER" id="PTHR10361:SF28">
    <property type="entry name" value="P3 PROTEIN-RELATED"/>
    <property type="match status" value="1"/>
</dbReference>
<evidence type="ECO:0000256" key="1">
    <source>
        <dbReference type="ARBA" id="ARBA00004141"/>
    </source>
</evidence>
<keyword evidence="3 6" id="KW-0812">Transmembrane</keyword>
<feature type="transmembrane region" description="Helical" evidence="6">
    <location>
        <begin position="52"/>
        <end position="75"/>
    </location>
</feature>
<dbReference type="Pfam" id="PF01758">
    <property type="entry name" value="SBF"/>
    <property type="match status" value="1"/>
</dbReference>
<dbReference type="InterPro" id="IPR038770">
    <property type="entry name" value="Na+/solute_symporter_sf"/>
</dbReference>
<evidence type="ECO:0000313" key="7">
    <source>
        <dbReference type="EMBL" id="CAK9011450.1"/>
    </source>
</evidence>
<accession>A0ABP0JAW6</accession>
<feature type="transmembrane region" description="Helical" evidence="6">
    <location>
        <begin position="115"/>
        <end position="132"/>
    </location>
</feature>
<gene>
    <name evidence="7" type="ORF">SCF082_LOCUS11097</name>
</gene>
<evidence type="ECO:0000313" key="8">
    <source>
        <dbReference type="Proteomes" id="UP001642464"/>
    </source>
</evidence>
<organism evidence="7 8">
    <name type="scientific">Durusdinium trenchii</name>
    <dbReference type="NCBI Taxonomy" id="1381693"/>
    <lineage>
        <taxon>Eukaryota</taxon>
        <taxon>Sar</taxon>
        <taxon>Alveolata</taxon>
        <taxon>Dinophyceae</taxon>
        <taxon>Suessiales</taxon>
        <taxon>Symbiodiniaceae</taxon>
        <taxon>Durusdinium</taxon>
    </lineage>
</organism>
<proteinExistence type="inferred from homology"/>
<sequence length="385" mass="41468">MAGIDNQTCVAEAKSNLTAAEISATCDDAFLRDVCACEVEEFCSEGSTAEDIAYTVVIQVLVFLLVFGLAGSVDFGHFRQRFKSRGVYIGLLCQFILMPFIGFVVVAIFRDVLDPLYAVSLLIICASPGGSYSNWWCNLINADLALSVAMTTVSTIVSAVVLPINIILYIELGYKALSPDNAQEIVELLPYEVIAYTLANVICAVCTGLYFGYHYPHRMKLVNFIGTTAGFLSIILGVVASSTSCAEPWGQEFLVYFAVLLPLIFGLALAMGLSSLAGLPKPQRVSVAIETAYQNTGISLAVALSLGAEGRAAAIVPVMYGGYEAVGFGIYALTAWYIGWTLSPPDVPLWKAMLNSYQDTIVDHPHYKGYHGDGDTKTSMSVLQT</sequence>
<keyword evidence="4 6" id="KW-1133">Transmembrane helix</keyword>
<evidence type="ECO:0000256" key="5">
    <source>
        <dbReference type="ARBA" id="ARBA00023136"/>
    </source>
</evidence>
<keyword evidence="8" id="KW-1185">Reference proteome</keyword>
<evidence type="ECO:0000256" key="4">
    <source>
        <dbReference type="ARBA" id="ARBA00022989"/>
    </source>
</evidence>
<evidence type="ECO:0000256" key="3">
    <source>
        <dbReference type="ARBA" id="ARBA00022692"/>
    </source>
</evidence>
<dbReference type="Proteomes" id="UP001642464">
    <property type="component" value="Unassembled WGS sequence"/>
</dbReference>